<dbReference type="RefSeq" id="WP_104301650.1">
    <property type="nucleotide sequence ID" value="NZ_PSNX01000003.1"/>
</dbReference>
<evidence type="ECO:0000313" key="2">
    <source>
        <dbReference type="EMBL" id="PPE67554.1"/>
    </source>
</evidence>
<keyword evidence="3" id="KW-1185">Reference proteome</keyword>
<dbReference type="AlphaFoldDB" id="A0A2S5SXR3"/>
<dbReference type="EMBL" id="PSNX01000003">
    <property type="protein sequence ID" value="PPE67554.1"/>
    <property type="molecule type" value="Genomic_DNA"/>
</dbReference>
<comment type="caution">
    <text evidence="2">The sequence shown here is derived from an EMBL/GenBank/DDBJ whole genome shotgun (WGS) entry which is preliminary data.</text>
</comment>
<keyword evidence="1" id="KW-0812">Transmembrane</keyword>
<evidence type="ECO:0000256" key="1">
    <source>
        <dbReference type="SAM" id="Phobius"/>
    </source>
</evidence>
<sequence length="170" mass="19447">MSLVMLISSAMLIAFLAWVLASIPALIVLHVLMPRAVLDRYWKEPHFRPFELGLFSRNLFAPMRTVMLMGAIAFPNLGRKRGISQARLLAPGWYRFCAKAFTVGTMVMTPLLFLSLIGFNVDAWMTREDPPWADTFWLLVALGCFGGVGLYQWNLRRQRDKGRVTQGRRR</sequence>
<keyword evidence="1" id="KW-0472">Membrane</keyword>
<name>A0A2S5SXR3_9BURK</name>
<feature type="transmembrane region" description="Helical" evidence="1">
    <location>
        <begin position="96"/>
        <end position="116"/>
    </location>
</feature>
<gene>
    <name evidence="2" type="ORF">C1704_05225</name>
</gene>
<organism evidence="2 3">
    <name type="scientific">Caldimonas caldifontis</name>
    <dbReference type="NCBI Taxonomy" id="1452508"/>
    <lineage>
        <taxon>Bacteria</taxon>
        <taxon>Pseudomonadati</taxon>
        <taxon>Pseudomonadota</taxon>
        <taxon>Betaproteobacteria</taxon>
        <taxon>Burkholderiales</taxon>
        <taxon>Sphaerotilaceae</taxon>
        <taxon>Caldimonas</taxon>
    </lineage>
</organism>
<accession>A0A2S5SXR3</accession>
<evidence type="ECO:0000313" key="3">
    <source>
        <dbReference type="Proteomes" id="UP000238605"/>
    </source>
</evidence>
<reference evidence="2 3" key="1">
    <citation type="submission" date="2018-02" db="EMBL/GenBank/DDBJ databases">
        <title>Reclassifiation of [Polyangium] brachysporum DSM 7029 as Guopingzhaonella breviflexa gen. nov., sp. nov., a member of the family Comamonadaceae.</title>
        <authorList>
            <person name="Tang B."/>
        </authorList>
    </citation>
    <scope>NUCLEOTIDE SEQUENCE [LARGE SCALE GENOMIC DNA]</scope>
    <source>
        <strain evidence="2 3">BCRC 80649</strain>
    </source>
</reference>
<dbReference type="Proteomes" id="UP000238605">
    <property type="component" value="Unassembled WGS sequence"/>
</dbReference>
<feature type="transmembrane region" description="Helical" evidence="1">
    <location>
        <begin position="136"/>
        <end position="153"/>
    </location>
</feature>
<proteinExistence type="predicted"/>
<feature type="transmembrane region" description="Helical" evidence="1">
    <location>
        <begin position="12"/>
        <end position="32"/>
    </location>
</feature>
<protein>
    <submittedName>
        <fullName evidence="2">Uncharacterized protein</fullName>
    </submittedName>
</protein>
<dbReference type="OrthoDB" id="8524934at2"/>
<keyword evidence="1" id="KW-1133">Transmembrane helix</keyword>